<dbReference type="Proteomes" id="UP001169492">
    <property type="component" value="Unassembled WGS sequence"/>
</dbReference>
<dbReference type="PANTHER" id="PTHR34205">
    <property type="entry name" value="TRANSMEMBRANE PROTEIN"/>
    <property type="match status" value="1"/>
</dbReference>
<feature type="transmembrane region" description="Helical" evidence="1">
    <location>
        <begin position="30"/>
        <end position="48"/>
    </location>
</feature>
<evidence type="ECO:0000313" key="3">
    <source>
        <dbReference type="EMBL" id="MDN7128733.1"/>
    </source>
</evidence>
<gene>
    <name evidence="2" type="ORF">J6I90_01480</name>
    <name evidence="3" type="ORF">J6I92_02430</name>
</gene>
<feature type="transmembrane region" description="Helical" evidence="1">
    <location>
        <begin position="54"/>
        <end position="73"/>
    </location>
</feature>
<evidence type="ECO:0000313" key="5">
    <source>
        <dbReference type="Proteomes" id="UP001169492"/>
    </source>
</evidence>
<sequence length="113" mass="13261">MAKDTTKQFGSFKEFYPYYLKEHSNPRCRAMHYIGSTLVLALLAYAFITQQWLWLLAIPVVGYGFAWLGHFLFEHNRPATFKHPWYSLLADWVMYAEFLKRSLSGTKDQSGSR</sequence>
<accession>A0AAW7QXJ0</accession>
<dbReference type="Proteomes" id="UP001169491">
    <property type="component" value="Unassembled WGS sequence"/>
</dbReference>
<dbReference type="Pfam" id="PF06127">
    <property type="entry name" value="Mpo1-like"/>
    <property type="match status" value="1"/>
</dbReference>
<dbReference type="RefSeq" id="WP_301720144.1">
    <property type="nucleotide sequence ID" value="NZ_JAGGJB010000001.1"/>
</dbReference>
<reference evidence="4 5" key="1">
    <citation type="submission" date="2021-03" db="EMBL/GenBank/DDBJ databases">
        <title>Pseudidiomarina terrestris, a new bacterium isolated from saline soil.</title>
        <authorList>
            <person name="Galisteo C."/>
            <person name="De La Haba R."/>
            <person name="Sanchez-Porro C."/>
            <person name="Ventosa A."/>
        </authorList>
    </citation>
    <scope>NUCLEOTIDE SEQUENCE [LARGE SCALE GENOMIC DNA]</scope>
    <source>
        <strain evidence="2 5">1APP75-32.1</strain>
        <strain evidence="4">1APR75-15</strain>
        <strain evidence="3">1ASR75-15</strain>
    </source>
</reference>
<dbReference type="InterPro" id="IPR009305">
    <property type="entry name" value="Mpo1-like"/>
</dbReference>
<evidence type="ECO:0000313" key="4">
    <source>
        <dbReference type="Proteomes" id="UP001169491"/>
    </source>
</evidence>
<protein>
    <submittedName>
        <fullName evidence="2">DUF962 domain-containing protein</fullName>
    </submittedName>
</protein>
<keyword evidence="1" id="KW-0812">Transmembrane</keyword>
<dbReference type="PANTHER" id="PTHR34205:SF2">
    <property type="entry name" value="DUF962 DOMAIN-CONTAINING PROTEIN"/>
    <property type="match status" value="1"/>
</dbReference>
<keyword evidence="1" id="KW-0472">Membrane</keyword>
<dbReference type="AlphaFoldDB" id="A0AAW7QXJ0"/>
<dbReference type="EMBL" id="JAGGJC010000001">
    <property type="protein sequence ID" value="MDN7128733.1"/>
    <property type="molecule type" value="Genomic_DNA"/>
</dbReference>
<keyword evidence="1" id="KW-1133">Transmembrane helix</keyword>
<dbReference type="EMBL" id="JAGGJB010000001">
    <property type="protein sequence ID" value="MDN7123543.1"/>
    <property type="molecule type" value="Genomic_DNA"/>
</dbReference>
<proteinExistence type="predicted"/>
<comment type="caution">
    <text evidence="2">The sequence shown here is derived from an EMBL/GenBank/DDBJ whole genome shotgun (WGS) entry which is preliminary data.</text>
</comment>
<keyword evidence="4" id="KW-1185">Reference proteome</keyword>
<name>A0AAW7QXJ0_9GAMM</name>
<evidence type="ECO:0000256" key="1">
    <source>
        <dbReference type="SAM" id="Phobius"/>
    </source>
</evidence>
<organism evidence="2 5">
    <name type="scientific">Pseudidiomarina terrestris</name>
    <dbReference type="NCBI Taxonomy" id="2820060"/>
    <lineage>
        <taxon>Bacteria</taxon>
        <taxon>Pseudomonadati</taxon>
        <taxon>Pseudomonadota</taxon>
        <taxon>Gammaproteobacteria</taxon>
        <taxon>Alteromonadales</taxon>
        <taxon>Idiomarinaceae</taxon>
        <taxon>Pseudidiomarina</taxon>
    </lineage>
</organism>
<evidence type="ECO:0000313" key="2">
    <source>
        <dbReference type="EMBL" id="MDN7123543.1"/>
    </source>
</evidence>